<dbReference type="SUPFAM" id="SSF53474">
    <property type="entry name" value="alpha/beta-Hydrolases"/>
    <property type="match status" value="1"/>
</dbReference>
<feature type="domain" description="AB hydrolase-1" evidence="1">
    <location>
        <begin position="26"/>
        <end position="272"/>
    </location>
</feature>
<organism evidence="2 3">
    <name type="scientific">Nocardia tengchongensis</name>
    <dbReference type="NCBI Taxonomy" id="2055889"/>
    <lineage>
        <taxon>Bacteria</taxon>
        <taxon>Bacillati</taxon>
        <taxon>Actinomycetota</taxon>
        <taxon>Actinomycetes</taxon>
        <taxon>Mycobacteriales</taxon>
        <taxon>Nocardiaceae</taxon>
        <taxon>Nocardia</taxon>
    </lineage>
</organism>
<accession>A0ABX8CFI8</accession>
<evidence type="ECO:0000313" key="2">
    <source>
        <dbReference type="EMBL" id="QVI18737.1"/>
    </source>
</evidence>
<dbReference type="GO" id="GO:0016787">
    <property type="term" value="F:hydrolase activity"/>
    <property type="evidence" value="ECO:0007669"/>
    <property type="project" value="UniProtKB-KW"/>
</dbReference>
<dbReference type="InterPro" id="IPR029058">
    <property type="entry name" value="AB_hydrolase_fold"/>
</dbReference>
<gene>
    <name evidence="2" type="ORF">KHQ06_19545</name>
</gene>
<name>A0ABX8CFI8_9NOCA</name>
<proteinExistence type="predicted"/>
<evidence type="ECO:0000259" key="1">
    <source>
        <dbReference type="Pfam" id="PF00561"/>
    </source>
</evidence>
<protein>
    <submittedName>
        <fullName evidence="2">Alpha/beta hydrolase</fullName>
    </submittedName>
</protein>
<reference evidence="2 3" key="1">
    <citation type="submission" date="2021-04" db="EMBL/GenBank/DDBJ databases">
        <title>Nocardia tengchongensis.</title>
        <authorList>
            <person name="Zhuang k."/>
            <person name="Ran Y."/>
            <person name="Li W."/>
        </authorList>
    </citation>
    <scope>NUCLEOTIDE SEQUENCE [LARGE SCALE GENOMIC DNA]</scope>
    <source>
        <strain evidence="2 3">CFH S0057</strain>
    </source>
</reference>
<keyword evidence="2" id="KW-0378">Hydrolase</keyword>
<dbReference type="PRINTS" id="PR00111">
    <property type="entry name" value="ABHYDROLASE"/>
</dbReference>
<dbReference type="InterPro" id="IPR050471">
    <property type="entry name" value="AB_hydrolase"/>
</dbReference>
<dbReference type="Pfam" id="PF00561">
    <property type="entry name" value="Abhydrolase_1"/>
    <property type="match status" value="1"/>
</dbReference>
<dbReference type="RefSeq" id="WP_213554774.1">
    <property type="nucleotide sequence ID" value="NZ_JBHXAJ010000025.1"/>
</dbReference>
<keyword evidence="3" id="KW-1185">Reference proteome</keyword>
<evidence type="ECO:0000313" key="3">
    <source>
        <dbReference type="Proteomes" id="UP000683310"/>
    </source>
</evidence>
<dbReference type="EMBL" id="CP074371">
    <property type="protein sequence ID" value="QVI18737.1"/>
    <property type="molecule type" value="Genomic_DNA"/>
</dbReference>
<dbReference type="Gene3D" id="3.40.50.1820">
    <property type="entry name" value="alpha/beta hydrolase"/>
    <property type="match status" value="1"/>
</dbReference>
<dbReference type="Proteomes" id="UP000683310">
    <property type="component" value="Chromosome"/>
</dbReference>
<dbReference type="PANTHER" id="PTHR43433:SF5">
    <property type="entry name" value="AB HYDROLASE-1 DOMAIN-CONTAINING PROTEIN"/>
    <property type="match status" value="1"/>
</dbReference>
<dbReference type="PANTHER" id="PTHR43433">
    <property type="entry name" value="HYDROLASE, ALPHA/BETA FOLD FAMILY PROTEIN"/>
    <property type="match status" value="1"/>
</dbReference>
<dbReference type="InterPro" id="IPR000073">
    <property type="entry name" value="AB_hydrolase_1"/>
</dbReference>
<sequence length="302" mass="32427">MGAAERVAEVGRGITLTYERQGAGVPVLLIAGLGQQKHEWHDGLVAQLVVRGHEVVRFDNRDVGTSTHAGFRPPGGLALARKRWDPRQYDLGDMAADTAGLLDVLGWRSAHLVGMSMGGMIAQTVAARYPARVSSLTSIFSTTGAARVGRPALSTWARMFRKPARTRDQHVEEAVNMYRHIGSAGYPIDEARIRATAGLTWDRDPHPAAGVGRQLAGVLKSGDRTREVRTITAPTLVLHGDRDRMVNPTGGAVTAAAIPGARLHTLPGMGHDLPVALWPTFADLIDSHIRTAESRSSDAPNL</sequence>